<evidence type="ECO:0000313" key="3">
    <source>
        <dbReference type="Proteomes" id="UP000831785"/>
    </source>
</evidence>
<evidence type="ECO:0000313" key="2">
    <source>
        <dbReference type="EMBL" id="UOQ55648.1"/>
    </source>
</evidence>
<protein>
    <submittedName>
        <fullName evidence="2">DUF6371 domain-containing protein</fullName>
    </submittedName>
</protein>
<dbReference type="Pfam" id="PF19898">
    <property type="entry name" value="DUF6371"/>
    <property type="match status" value="1"/>
</dbReference>
<evidence type="ECO:0000259" key="1">
    <source>
        <dbReference type="Pfam" id="PF19898"/>
    </source>
</evidence>
<dbReference type="EMBL" id="CP095049">
    <property type="protein sequence ID" value="UOQ55648.1"/>
    <property type="molecule type" value="Genomic_DNA"/>
</dbReference>
<dbReference type="Proteomes" id="UP000831785">
    <property type="component" value="Chromosome"/>
</dbReference>
<keyword evidence="3" id="KW-1185">Reference proteome</keyword>
<dbReference type="InterPro" id="IPR045951">
    <property type="entry name" value="DUF6371"/>
</dbReference>
<name>A0ABY4FGL9_9BACT</name>
<sequence>MLYDESGHTVKSPQRCTTWVHTALAHRCHKKGQTTPDWLPNYKQHGQKSPCLFGLPQLDTAPAGQLVALVESAKTAMLCAPYWPEFIWLATMGQSYLTAERLAPVKGRRLTLFPDAGSLDNWQQRAEKLRAQGFDVKVSAELEKLVNPDEKKACLDLADILLAEWPGYPPSWDT</sequence>
<organism evidence="2 3">
    <name type="scientific">Hymenobacter cellulosivorans</name>
    <dbReference type="NCBI Taxonomy" id="2932249"/>
    <lineage>
        <taxon>Bacteria</taxon>
        <taxon>Pseudomonadati</taxon>
        <taxon>Bacteroidota</taxon>
        <taxon>Cytophagia</taxon>
        <taxon>Cytophagales</taxon>
        <taxon>Hymenobacteraceae</taxon>
        <taxon>Hymenobacter</taxon>
    </lineage>
</organism>
<gene>
    <name evidence="2" type="ORF">MUN80_01250</name>
</gene>
<accession>A0ABY4FGL9</accession>
<reference evidence="2 3" key="1">
    <citation type="submission" date="2022-04" db="EMBL/GenBank/DDBJ databases">
        <title>Hymenobacter sp. isolated from the air.</title>
        <authorList>
            <person name="Won M."/>
            <person name="Lee C.-M."/>
            <person name="Woen H.-Y."/>
            <person name="Kwon S.-W."/>
        </authorList>
    </citation>
    <scope>NUCLEOTIDE SEQUENCE [LARGE SCALE GENOMIC DNA]</scope>
    <source>
        <strain evidence="3">5116 S-27</strain>
    </source>
</reference>
<feature type="domain" description="DUF6371" evidence="1">
    <location>
        <begin position="1"/>
        <end position="115"/>
    </location>
</feature>
<proteinExistence type="predicted"/>